<organism evidence="2">
    <name type="scientific">Tanacetum cinerariifolium</name>
    <name type="common">Dalmatian daisy</name>
    <name type="synonym">Chrysanthemum cinerariifolium</name>
    <dbReference type="NCBI Taxonomy" id="118510"/>
    <lineage>
        <taxon>Eukaryota</taxon>
        <taxon>Viridiplantae</taxon>
        <taxon>Streptophyta</taxon>
        <taxon>Embryophyta</taxon>
        <taxon>Tracheophyta</taxon>
        <taxon>Spermatophyta</taxon>
        <taxon>Magnoliopsida</taxon>
        <taxon>eudicotyledons</taxon>
        <taxon>Gunneridae</taxon>
        <taxon>Pentapetalae</taxon>
        <taxon>asterids</taxon>
        <taxon>campanulids</taxon>
        <taxon>Asterales</taxon>
        <taxon>Asteraceae</taxon>
        <taxon>Asteroideae</taxon>
        <taxon>Anthemideae</taxon>
        <taxon>Anthemidinae</taxon>
        <taxon>Tanacetum</taxon>
    </lineage>
</organism>
<sequence>INSSEKDEWVRAMEEEMNSLKKNHTWEMVDQPPGQKLVSIYNIGEEDTYGFMGKLKPRAIKCIFLGYPDGNEDEEQDQEPQQHNLDNYILVRDRAKRTTTIPARYRDE</sequence>
<accession>A0A699RAW7</accession>
<dbReference type="AlphaFoldDB" id="A0A699RAW7"/>
<name>A0A699RAW7_TANCI</name>
<proteinExistence type="predicted"/>
<dbReference type="InterPro" id="IPR001849">
    <property type="entry name" value="PH_domain"/>
</dbReference>
<evidence type="ECO:0000259" key="1">
    <source>
        <dbReference type="PROSITE" id="PS50003"/>
    </source>
</evidence>
<feature type="domain" description="PH" evidence="1">
    <location>
        <begin position="1"/>
        <end position="18"/>
    </location>
</feature>
<comment type="caution">
    <text evidence="2">The sequence shown here is derived from an EMBL/GenBank/DDBJ whole genome shotgun (WGS) entry which is preliminary data.</text>
</comment>
<reference evidence="2" key="1">
    <citation type="journal article" date="2019" name="Sci. Rep.">
        <title>Draft genome of Tanacetum cinerariifolium, the natural source of mosquito coil.</title>
        <authorList>
            <person name="Yamashiro T."/>
            <person name="Shiraishi A."/>
            <person name="Satake H."/>
            <person name="Nakayama K."/>
        </authorList>
    </citation>
    <scope>NUCLEOTIDE SEQUENCE</scope>
</reference>
<dbReference type="PROSITE" id="PS50003">
    <property type="entry name" value="PH_DOMAIN"/>
    <property type="match status" value="1"/>
</dbReference>
<dbReference type="EMBL" id="BKCJ011083827">
    <property type="protein sequence ID" value="GFC82317.1"/>
    <property type="molecule type" value="Genomic_DNA"/>
</dbReference>
<feature type="non-terminal residue" evidence="2">
    <location>
        <position position="108"/>
    </location>
</feature>
<protein>
    <submittedName>
        <fullName evidence="2">Retrovirus-related Pol polyprotein from transposon TNT 1-94</fullName>
    </submittedName>
</protein>
<feature type="non-terminal residue" evidence="2">
    <location>
        <position position="1"/>
    </location>
</feature>
<gene>
    <name evidence="2" type="ORF">Tci_854287</name>
</gene>
<evidence type="ECO:0000313" key="2">
    <source>
        <dbReference type="EMBL" id="GFC82317.1"/>
    </source>
</evidence>